<evidence type="ECO:0000313" key="2">
    <source>
        <dbReference type="Proteomes" id="UP000283992"/>
    </source>
</evidence>
<dbReference type="AlphaFoldDB" id="A0A8B3BZF1"/>
<dbReference type="RefSeq" id="WP_118341414.1">
    <property type="nucleotide sequence ID" value="NZ_QRLN01000005.1"/>
</dbReference>
<evidence type="ECO:0000313" key="1">
    <source>
        <dbReference type="EMBL" id="RHJ14505.1"/>
    </source>
</evidence>
<name>A0A8B3BZF1_MEDGN</name>
<reference evidence="1 2" key="1">
    <citation type="submission" date="2018-08" db="EMBL/GenBank/DDBJ databases">
        <title>A genome reference for cultivated species of the human gut microbiota.</title>
        <authorList>
            <person name="Zou Y."/>
            <person name="Xue W."/>
            <person name="Luo G."/>
        </authorList>
    </citation>
    <scope>NUCLEOTIDE SEQUENCE [LARGE SCALE GENOMIC DNA]</scope>
    <source>
        <strain evidence="1 2">AM12-54</strain>
    </source>
</reference>
<dbReference type="EMBL" id="QRLN01000005">
    <property type="protein sequence ID" value="RHJ14505.1"/>
    <property type="molecule type" value="Genomic_DNA"/>
</dbReference>
<sequence>MNKIAINKFDVRLSYLTENDIKHWNKLNRFARTLWFENTISGPDIEYSRLSVEIFKLYPHYSTWSHVPRQNGGYLLQNNSSNPILTINADLMNGWWNIFKRLTNNKLTNTNRSSNILPLYNDFCKISDYEISTELSKKFGHNTKVWDAFLKYLDLVYTIGNLSPTGANPGGNGYDLWTTKLSYLKQQWFDKSYTEKEEIYNTRASNNSTLSKWAPLLWQSYNSNCEENWKNFINDHLYHQYVNNDYSLSLFSPDTKDDNSIVSFLNQLSEIIINRGTDIIKATNKTISFDTIPYYSIVLK</sequence>
<proteinExistence type="predicted"/>
<comment type="caution">
    <text evidence="1">The sequence shown here is derived from an EMBL/GenBank/DDBJ whole genome shotgun (WGS) entry which is preliminary data.</text>
</comment>
<gene>
    <name evidence="1" type="ORF">DW142_05260</name>
</gene>
<protein>
    <submittedName>
        <fullName evidence="1">Uncharacterized protein</fullName>
    </submittedName>
</protein>
<organism evidence="1 2">
    <name type="scientific">Mediterraneibacter gnavus</name>
    <name type="common">Ruminococcus gnavus</name>
    <dbReference type="NCBI Taxonomy" id="33038"/>
    <lineage>
        <taxon>Bacteria</taxon>
        <taxon>Bacillati</taxon>
        <taxon>Bacillota</taxon>
        <taxon>Clostridia</taxon>
        <taxon>Lachnospirales</taxon>
        <taxon>Lachnospiraceae</taxon>
        <taxon>Mediterraneibacter</taxon>
    </lineage>
</organism>
<accession>A0A8B3BZF1</accession>
<dbReference type="Proteomes" id="UP000283992">
    <property type="component" value="Unassembled WGS sequence"/>
</dbReference>